<protein>
    <submittedName>
        <fullName evidence="9">Stealth family protein</fullName>
    </submittedName>
</protein>
<feature type="domain" description="Stealth protein CR4 conserved region 4" evidence="8">
    <location>
        <begin position="497"/>
        <end position="545"/>
    </location>
</feature>
<feature type="domain" description="Stealth protein CR3 conserved region 3" evidence="7">
    <location>
        <begin position="421"/>
        <end position="468"/>
    </location>
</feature>
<keyword evidence="2" id="KW-0808">Transferase</keyword>
<feature type="region of interest" description="Disordered" evidence="4">
    <location>
        <begin position="171"/>
        <end position="211"/>
    </location>
</feature>
<comment type="similarity">
    <text evidence="1">Belongs to the stealth family.</text>
</comment>
<feature type="compositionally biased region" description="Basic and acidic residues" evidence="4">
    <location>
        <begin position="195"/>
        <end position="205"/>
    </location>
</feature>
<dbReference type="Pfam" id="PF17103">
    <property type="entry name" value="Stealth_CR4"/>
    <property type="match status" value="1"/>
</dbReference>
<dbReference type="Proteomes" id="UP001596189">
    <property type="component" value="Unassembled WGS sequence"/>
</dbReference>
<reference evidence="10" key="1">
    <citation type="journal article" date="2019" name="Int. J. Syst. Evol. Microbiol.">
        <title>The Global Catalogue of Microorganisms (GCM) 10K type strain sequencing project: providing services to taxonomists for standard genome sequencing and annotation.</title>
        <authorList>
            <consortium name="The Broad Institute Genomics Platform"/>
            <consortium name="The Broad Institute Genome Sequencing Center for Infectious Disease"/>
            <person name="Wu L."/>
            <person name="Ma J."/>
        </authorList>
    </citation>
    <scope>NUCLEOTIDE SEQUENCE [LARGE SCALE GENOMIC DNA]</scope>
    <source>
        <strain evidence="10">KACC 14249</strain>
    </source>
</reference>
<dbReference type="RefSeq" id="WP_345715106.1">
    <property type="nucleotide sequence ID" value="NZ_BAABFP010000002.1"/>
</dbReference>
<keyword evidence="3" id="KW-0270">Exopolysaccharide synthesis</keyword>
<comment type="caution">
    <text evidence="9">The sequence shown here is derived from an EMBL/GenBank/DDBJ whole genome shotgun (WGS) entry which is preliminary data.</text>
</comment>
<organism evidence="9 10">
    <name type="scientific">Angustibacter luteus</name>
    <dbReference type="NCBI Taxonomy" id="658456"/>
    <lineage>
        <taxon>Bacteria</taxon>
        <taxon>Bacillati</taxon>
        <taxon>Actinomycetota</taxon>
        <taxon>Actinomycetes</taxon>
        <taxon>Kineosporiales</taxon>
        <taxon>Kineosporiaceae</taxon>
    </lineage>
</organism>
<keyword evidence="10" id="KW-1185">Reference proteome</keyword>
<proteinExistence type="inferred from homology"/>
<dbReference type="PANTHER" id="PTHR24045">
    <property type="match status" value="1"/>
</dbReference>
<sequence length="547" mass="59411">MSPTMIRRARRAVRQLVASAPPSLLVRASAVRHGELRGPSGPAGAAPGPGESLSGVRALDDHLHVVLDALAAGAVPAAVLEAGTMRRRVVVVTGDHAPAARRALAATTATTATGGGLLVAAVAADGSLGAAHPIASLAQTRSTREARVLRVHSGQQRLGCDVEFWALSDDRQPRPDGSHYPAGTALAPRPNRWTRSLEPDQRRPVTGEVAGRPVPTYPGLLRPHLLDVRFPIDVVYTWVDGSDPAWRQRKDDAWAASHHGEHHPSASAGSRFDSHDELRYSLRSLEANADWVRQVFVVTDEQTPSWLRTDHPRLRVVSHRELFGGTGTLPTFNSHAIESRLHHIDGLAEHFLYLNDDVFFGRPVTPEVFYEGNGLARFFLTDATIDLGEPGARDLPVASAAKQTRAAVAELYGASVTQRFQHVAHPQRRSVLADVEELLPDQVRRTGSAQFRSPHDLSVPASLAHYVGYATGRAVPGTLSYAYCDVTERRAPIKLQRIARDRATDVFCLNETDAPGEHAGHRLMADFLAAYFPRPSSFERPAQADAR</sequence>
<dbReference type="Pfam" id="PF11380">
    <property type="entry name" value="Stealth_CR2"/>
    <property type="match status" value="1"/>
</dbReference>
<dbReference type="InterPro" id="IPR021520">
    <property type="entry name" value="Stealth_CR2"/>
</dbReference>
<evidence type="ECO:0000313" key="9">
    <source>
        <dbReference type="EMBL" id="MFC6008201.1"/>
    </source>
</evidence>
<evidence type="ECO:0000256" key="1">
    <source>
        <dbReference type="ARBA" id="ARBA00007583"/>
    </source>
</evidence>
<dbReference type="PANTHER" id="PTHR24045:SF0">
    <property type="entry name" value="N-ACETYLGLUCOSAMINE-1-PHOSPHOTRANSFERASE SUBUNITS ALPHA_BETA"/>
    <property type="match status" value="1"/>
</dbReference>
<evidence type="ECO:0000259" key="7">
    <source>
        <dbReference type="Pfam" id="PF17102"/>
    </source>
</evidence>
<dbReference type="Pfam" id="PF17101">
    <property type="entry name" value="Stealth_CR1"/>
    <property type="match status" value="1"/>
</dbReference>
<evidence type="ECO:0000256" key="2">
    <source>
        <dbReference type="ARBA" id="ARBA00022679"/>
    </source>
</evidence>
<dbReference type="InterPro" id="IPR031358">
    <property type="entry name" value="Stealth_CR1"/>
</dbReference>
<name>A0ABW1JFQ9_9ACTN</name>
<evidence type="ECO:0000259" key="5">
    <source>
        <dbReference type="Pfam" id="PF11380"/>
    </source>
</evidence>
<dbReference type="InterPro" id="IPR031356">
    <property type="entry name" value="Stealth_CR4"/>
</dbReference>
<evidence type="ECO:0000259" key="8">
    <source>
        <dbReference type="Pfam" id="PF17103"/>
    </source>
</evidence>
<gene>
    <name evidence="9" type="ORF">ACFQDO_13780</name>
</gene>
<dbReference type="EMBL" id="JBHSRD010000004">
    <property type="protein sequence ID" value="MFC6008201.1"/>
    <property type="molecule type" value="Genomic_DNA"/>
</dbReference>
<dbReference type="InterPro" id="IPR031357">
    <property type="entry name" value="Stealth_CR3"/>
</dbReference>
<evidence type="ECO:0000259" key="6">
    <source>
        <dbReference type="Pfam" id="PF17101"/>
    </source>
</evidence>
<evidence type="ECO:0000256" key="4">
    <source>
        <dbReference type="SAM" id="MobiDB-lite"/>
    </source>
</evidence>
<accession>A0ABW1JFQ9</accession>
<dbReference type="InterPro" id="IPR047141">
    <property type="entry name" value="Stealth"/>
</dbReference>
<feature type="domain" description="Stealth protein CR1 conserved region 1" evidence="6">
    <location>
        <begin position="230"/>
        <end position="252"/>
    </location>
</feature>
<feature type="domain" description="Stealth protein CR2 conserved region 2" evidence="5">
    <location>
        <begin position="271"/>
        <end position="376"/>
    </location>
</feature>
<dbReference type="Pfam" id="PF17102">
    <property type="entry name" value="Stealth_CR3"/>
    <property type="match status" value="1"/>
</dbReference>
<evidence type="ECO:0000313" key="10">
    <source>
        <dbReference type="Proteomes" id="UP001596189"/>
    </source>
</evidence>
<evidence type="ECO:0000256" key="3">
    <source>
        <dbReference type="ARBA" id="ARBA00023169"/>
    </source>
</evidence>